<protein>
    <submittedName>
        <fullName evidence="1">Uncharacterized protein</fullName>
    </submittedName>
</protein>
<accession>A0A382Q6A8</accession>
<sequence>MAGSFSVKDGYGHSLDDFAPAPPTWQLYEIIGTHQPDKPVIRPAPT</sequence>
<name>A0A382Q6A8_9ZZZZ</name>
<reference evidence="1" key="1">
    <citation type="submission" date="2018-05" db="EMBL/GenBank/DDBJ databases">
        <authorList>
            <person name="Lanie J.A."/>
            <person name="Ng W.-L."/>
            <person name="Kazmierczak K.M."/>
            <person name="Andrzejewski T.M."/>
            <person name="Davidsen T.M."/>
            <person name="Wayne K.J."/>
            <person name="Tettelin H."/>
            <person name="Glass J.I."/>
            <person name="Rusch D."/>
            <person name="Podicherti R."/>
            <person name="Tsui H.-C.T."/>
            <person name="Winkler M.E."/>
        </authorList>
    </citation>
    <scope>NUCLEOTIDE SEQUENCE</scope>
</reference>
<organism evidence="1">
    <name type="scientific">marine metagenome</name>
    <dbReference type="NCBI Taxonomy" id="408172"/>
    <lineage>
        <taxon>unclassified sequences</taxon>
        <taxon>metagenomes</taxon>
        <taxon>ecological metagenomes</taxon>
    </lineage>
</organism>
<gene>
    <name evidence="1" type="ORF">METZ01_LOCUS333988</name>
</gene>
<proteinExistence type="predicted"/>
<feature type="non-terminal residue" evidence="1">
    <location>
        <position position="46"/>
    </location>
</feature>
<dbReference type="AlphaFoldDB" id="A0A382Q6A8"/>
<evidence type="ECO:0000313" key="1">
    <source>
        <dbReference type="EMBL" id="SVC81134.1"/>
    </source>
</evidence>
<dbReference type="EMBL" id="UINC01112295">
    <property type="protein sequence ID" value="SVC81134.1"/>
    <property type="molecule type" value="Genomic_DNA"/>
</dbReference>